<dbReference type="InterPro" id="IPR013324">
    <property type="entry name" value="RNA_pol_sigma_r3/r4-like"/>
</dbReference>
<accession>A0ABV8MX86</accession>
<comment type="caution">
    <text evidence="2">The sequence shown here is derived from an EMBL/GenBank/DDBJ whole genome shotgun (WGS) entry which is preliminary data.</text>
</comment>
<evidence type="ECO:0000259" key="1">
    <source>
        <dbReference type="Pfam" id="PF04545"/>
    </source>
</evidence>
<protein>
    <submittedName>
        <fullName evidence="2">Sigma factor-like helix-turn-helix DNA-binding protein</fullName>
    </submittedName>
</protein>
<dbReference type="Proteomes" id="UP001595791">
    <property type="component" value="Unassembled WGS sequence"/>
</dbReference>
<dbReference type="Gene3D" id="1.10.10.10">
    <property type="entry name" value="Winged helix-like DNA-binding domain superfamily/Winged helix DNA-binding domain"/>
    <property type="match status" value="1"/>
</dbReference>
<evidence type="ECO:0000313" key="2">
    <source>
        <dbReference type="EMBL" id="MFC4161969.1"/>
    </source>
</evidence>
<keyword evidence="3" id="KW-1185">Reference proteome</keyword>
<evidence type="ECO:0000313" key="3">
    <source>
        <dbReference type="Proteomes" id="UP001595791"/>
    </source>
</evidence>
<organism evidence="2 3">
    <name type="scientific">Chitinimonas lacunae</name>
    <dbReference type="NCBI Taxonomy" id="1963018"/>
    <lineage>
        <taxon>Bacteria</taxon>
        <taxon>Pseudomonadati</taxon>
        <taxon>Pseudomonadota</taxon>
        <taxon>Betaproteobacteria</taxon>
        <taxon>Neisseriales</taxon>
        <taxon>Chitinibacteraceae</taxon>
        <taxon>Chitinimonas</taxon>
    </lineage>
</organism>
<dbReference type="RefSeq" id="WP_378168683.1">
    <property type="nucleotide sequence ID" value="NZ_JBHSBU010000004.1"/>
</dbReference>
<dbReference type="InterPro" id="IPR007630">
    <property type="entry name" value="RNA_pol_sigma70_r4"/>
</dbReference>
<reference evidence="3" key="1">
    <citation type="journal article" date="2019" name="Int. J. Syst. Evol. Microbiol.">
        <title>The Global Catalogue of Microorganisms (GCM) 10K type strain sequencing project: providing services to taxonomists for standard genome sequencing and annotation.</title>
        <authorList>
            <consortium name="The Broad Institute Genomics Platform"/>
            <consortium name="The Broad Institute Genome Sequencing Center for Infectious Disease"/>
            <person name="Wu L."/>
            <person name="Ma J."/>
        </authorList>
    </citation>
    <scope>NUCLEOTIDE SEQUENCE [LARGE SCALE GENOMIC DNA]</scope>
    <source>
        <strain evidence="3">LMG 29894</strain>
    </source>
</reference>
<name>A0ABV8MX86_9NEIS</name>
<proteinExistence type="predicted"/>
<dbReference type="InterPro" id="IPR036388">
    <property type="entry name" value="WH-like_DNA-bd_sf"/>
</dbReference>
<gene>
    <name evidence="2" type="ORF">ACFOW7_21775</name>
</gene>
<dbReference type="Pfam" id="PF04545">
    <property type="entry name" value="Sigma70_r4"/>
    <property type="match status" value="1"/>
</dbReference>
<dbReference type="SUPFAM" id="SSF88659">
    <property type="entry name" value="Sigma3 and sigma4 domains of RNA polymerase sigma factors"/>
    <property type="match status" value="1"/>
</dbReference>
<dbReference type="EMBL" id="JBHSBU010000004">
    <property type="protein sequence ID" value="MFC4161969.1"/>
    <property type="molecule type" value="Genomic_DNA"/>
</dbReference>
<feature type="domain" description="RNA polymerase sigma-70 region 4" evidence="1">
    <location>
        <begin position="62"/>
        <end position="108"/>
    </location>
</feature>
<sequence>MPGFKTSRGHPVAYHDLLRDIGRTPWTSISEQEFLALDKKVLTRMLVHPDYDYDDRVVWDGPRQLQVIRMHYGLNGMPPQGLTAIGREMGLSATTLRKVLERALERLRGASQMAFQGRAGAQ</sequence>